<sequence>MFFQIGLETGVLSSQDKRKGYSNDVGLHRQSPDPRNEAIGTKFRHLVVKYQPNNIRALDYKQPHSHNTRQNRLQTPGAPTRLLGHLPGLPWNQPQCRAPPDSPLGDRTPPPIGPHPPRSTPLLKWIHPQSQKPVHVIGRGPSTGD</sequence>
<gene>
    <name evidence="1" type="ORF">M9H77_28558</name>
</gene>
<protein>
    <submittedName>
        <fullName evidence="1">Uncharacterized protein</fullName>
    </submittedName>
</protein>
<dbReference type="EMBL" id="CM044706">
    <property type="protein sequence ID" value="KAI5659765.1"/>
    <property type="molecule type" value="Genomic_DNA"/>
</dbReference>
<evidence type="ECO:0000313" key="1">
    <source>
        <dbReference type="EMBL" id="KAI5659765.1"/>
    </source>
</evidence>
<evidence type="ECO:0000313" key="2">
    <source>
        <dbReference type="Proteomes" id="UP001060085"/>
    </source>
</evidence>
<organism evidence="1 2">
    <name type="scientific">Catharanthus roseus</name>
    <name type="common">Madagascar periwinkle</name>
    <name type="synonym">Vinca rosea</name>
    <dbReference type="NCBI Taxonomy" id="4058"/>
    <lineage>
        <taxon>Eukaryota</taxon>
        <taxon>Viridiplantae</taxon>
        <taxon>Streptophyta</taxon>
        <taxon>Embryophyta</taxon>
        <taxon>Tracheophyta</taxon>
        <taxon>Spermatophyta</taxon>
        <taxon>Magnoliopsida</taxon>
        <taxon>eudicotyledons</taxon>
        <taxon>Gunneridae</taxon>
        <taxon>Pentapetalae</taxon>
        <taxon>asterids</taxon>
        <taxon>lamiids</taxon>
        <taxon>Gentianales</taxon>
        <taxon>Apocynaceae</taxon>
        <taxon>Rauvolfioideae</taxon>
        <taxon>Vinceae</taxon>
        <taxon>Catharanthinae</taxon>
        <taxon>Catharanthus</taxon>
    </lineage>
</organism>
<proteinExistence type="predicted"/>
<comment type="caution">
    <text evidence="1">The sequence shown here is derived from an EMBL/GenBank/DDBJ whole genome shotgun (WGS) entry which is preliminary data.</text>
</comment>
<dbReference type="Proteomes" id="UP001060085">
    <property type="component" value="Linkage Group LG06"/>
</dbReference>
<accession>A0ACC0AHM3</accession>
<reference evidence="2" key="1">
    <citation type="journal article" date="2023" name="Nat. Plants">
        <title>Single-cell RNA sequencing provides a high-resolution roadmap for understanding the multicellular compartmentation of specialized metabolism.</title>
        <authorList>
            <person name="Sun S."/>
            <person name="Shen X."/>
            <person name="Li Y."/>
            <person name="Li Y."/>
            <person name="Wang S."/>
            <person name="Li R."/>
            <person name="Zhang H."/>
            <person name="Shen G."/>
            <person name="Guo B."/>
            <person name="Wei J."/>
            <person name="Xu J."/>
            <person name="St-Pierre B."/>
            <person name="Chen S."/>
            <person name="Sun C."/>
        </authorList>
    </citation>
    <scope>NUCLEOTIDE SEQUENCE [LARGE SCALE GENOMIC DNA]</scope>
</reference>
<keyword evidence="2" id="KW-1185">Reference proteome</keyword>
<name>A0ACC0AHM3_CATRO</name>